<reference evidence="1 2" key="1">
    <citation type="submission" date="2017-11" db="EMBL/GenBank/DDBJ databases">
        <title>De novo assembly and phasing of dikaryotic genomes from two isolates of Puccinia coronata f. sp. avenae, the causal agent of oat crown rust.</title>
        <authorList>
            <person name="Miller M.E."/>
            <person name="Zhang Y."/>
            <person name="Omidvar V."/>
            <person name="Sperschneider J."/>
            <person name="Schwessinger B."/>
            <person name="Raley C."/>
            <person name="Palmer J.M."/>
            <person name="Garnica D."/>
            <person name="Upadhyaya N."/>
            <person name="Rathjen J."/>
            <person name="Taylor J.M."/>
            <person name="Park R.F."/>
            <person name="Dodds P.N."/>
            <person name="Hirsch C.D."/>
            <person name="Kianian S.F."/>
            <person name="Figueroa M."/>
        </authorList>
    </citation>
    <scope>NUCLEOTIDE SEQUENCE [LARGE SCALE GENOMIC DNA]</scope>
    <source>
        <strain evidence="1">12SD80</strain>
    </source>
</reference>
<protein>
    <submittedName>
        <fullName evidence="1">Uncharacterized protein</fullName>
    </submittedName>
</protein>
<dbReference type="EMBL" id="PGCI01000013">
    <property type="protein sequence ID" value="PLW49973.1"/>
    <property type="molecule type" value="Genomic_DNA"/>
</dbReference>
<organism evidence="1 2">
    <name type="scientific">Puccinia coronata f. sp. avenae</name>
    <dbReference type="NCBI Taxonomy" id="200324"/>
    <lineage>
        <taxon>Eukaryota</taxon>
        <taxon>Fungi</taxon>
        <taxon>Dikarya</taxon>
        <taxon>Basidiomycota</taxon>
        <taxon>Pucciniomycotina</taxon>
        <taxon>Pucciniomycetes</taxon>
        <taxon>Pucciniales</taxon>
        <taxon>Pucciniaceae</taxon>
        <taxon>Puccinia</taxon>
    </lineage>
</organism>
<accession>A0A2N5VJ02</accession>
<proteinExistence type="predicted"/>
<evidence type="ECO:0000313" key="1">
    <source>
        <dbReference type="EMBL" id="PLW49973.1"/>
    </source>
</evidence>
<dbReference type="AlphaFoldDB" id="A0A2N5VJ02"/>
<name>A0A2N5VJ02_9BASI</name>
<gene>
    <name evidence="1" type="ORF">PCASD_01285</name>
</gene>
<sequence length="149" mass="16932">MIPCEQQGCVNPSVQSIWPKKQNFQSAELHLLIEAICALTPSLQISNTGYSSPINCHSPRHDLHYHDSRTLLVPQIYIRRSQWKEYSLLHVTLSTLGSPHLLQAHPNAVAQRPSPFFCFKIQSTSEKRSNLLAETNSQKENLVTQDENE</sequence>
<evidence type="ECO:0000313" key="2">
    <source>
        <dbReference type="Proteomes" id="UP000235392"/>
    </source>
</evidence>
<comment type="caution">
    <text evidence="1">The sequence shown here is derived from an EMBL/GenBank/DDBJ whole genome shotgun (WGS) entry which is preliminary data.</text>
</comment>
<dbReference type="Proteomes" id="UP000235392">
    <property type="component" value="Unassembled WGS sequence"/>
</dbReference>